<sequence>MRGSPYFANYVSPNIDMSPEDVRSMCCRIRIDNRELKKRGGGFFGAHPLTGSIGVVTMNMPLIAYLSKDEGTFFGLLDHALEVARDSLELKREFIEARTASNPTLYPFSKIYLQQVYDRFGKYWINHFSTLGLVGMHEACLNLFGKGIETDSGLRFSIDVLNHMRDRALEFQQETGHMYNAEATPAESTSHTLAKYDKQQFPQIITSGNKMGWFYTNSTQLPNDYDAPLGTHLLHQNQLQPLYTGGTVFHMWNGEAGSWWEGVSKLVRRVLTNTEIPYLTYTPTTSVCPTHGIMAGEFPICPQCGQNSEVWSRVTGYFSVVNQWNDGKREEFKIRHHFPLST</sequence>
<dbReference type="GO" id="GO:0009265">
    <property type="term" value="P:2'-deoxyribonucleotide biosynthetic process"/>
    <property type="evidence" value="ECO:0007669"/>
    <property type="project" value="TreeGrafter"/>
</dbReference>
<comment type="caution">
    <text evidence="1">The sequence shown here is derived from an EMBL/GenBank/DDBJ whole genome shotgun (WGS) entry which is preliminary data.</text>
</comment>
<dbReference type="SUPFAM" id="SSF51998">
    <property type="entry name" value="PFL-like glycyl radical enzymes"/>
    <property type="match status" value="1"/>
</dbReference>
<dbReference type="GO" id="GO:0008998">
    <property type="term" value="F:ribonucleoside-triphosphate reductase (thioredoxin) activity"/>
    <property type="evidence" value="ECO:0007669"/>
    <property type="project" value="InterPro"/>
</dbReference>
<dbReference type="GO" id="GO:0004748">
    <property type="term" value="F:ribonucleoside-diphosphate reductase activity, thioredoxin disulfide as acceptor"/>
    <property type="evidence" value="ECO:0007669"/>
    <property type="project" value="TreeGrafter"/>
</dbReference>
<dbReference type="PANTHER" id="PTHR21075:SF0">
    <property type="entry name" value="ANAEROBIC RIBONUCLEOSIDE-TRIPHOSPHATE REDUCTASE"/>
    <property type="match status" value="1"/>
</dbReference>
<proteinExistence type="predicted"/>
<dbReference type="GO" id="GO:0006260">
    <property type="term" value="P:DNA replication"/>
    <property type="evidence" value="ECO:0007669"/>
    <property type="project" value="InterPro"/>
</dbReference>
<organism evidence="1">
    <name type="scientific">marine sediment metagenome</name>
    <dbReference type="NCBI Taxonomy" id="412755"/>
    <lineage>
        <taxon>unclassified sequences</taxon>
        <taxon>metagenomes</taxon>
        <taxon>ecological metagenomes</taxon>
    </lineage>
</organism>
<name>X1SR42_9ZZZZ</name>
<dbReference type="EMBL" id="BARW01008196">
    <property type="protein sequence ID" value="GAI81601.1"/>
    <property type="molecule type" value="Genomic_DNA"/>
</dbReference>
<dbReference type="Pfam" id="PF13597">
    <property type="entry name" value="NRDD"/>
    <property type="match status" value="1"/>
</dbReference>
<dbReference type="GO" id="GO:0031250">
    <property type="term" value="C:anaerobic ribonucleoside-triphosphate reductase complex"/>
    <property type="evidence" value="ECO:0007669"/>
    <property type="project" value="TreeGrafter"/>
</dbReference>
<reference evidence="1" key="1">
    <citation type="journal article" date="2014" name="Front. Microbiol.">
        <title>High frequency of phylogenetically diverse reductive dehalogenase-homologous genes in deep subseafloor sedimentary metagenomes.</title>
        <authorList>
            <person name="Kawai M."/>
            <person name="Futagami T."/>
            <person name="Toyoda A."/>
            <person name="Takaki Y."/>
            <person name="Nishi S."/>
            <person name="Hori S."/>
            <person name="Arai W."/>
            <person name="Tsubouchi T."/>
            <person name="Morono Y."/>
            <person name="Uchiyama I."/>
            <person name="Ito T."/>
            <person name="Fujiyama A."/>
            <person name="Inagaki F."/>
            <person name="Takami H."/>
        </authorList>
    </citation>
    <scope>NUCLEOTIDE SEQUENCE</scope>
    <source>
        <strain evidence="1">Expedition CK06-06</strain>
    </source>
</reference>
<dbReference type="Gene3D" id="3.20.70.20">
    <property type="match status" value="1"/>
</dbReference>
<accession>X1SR42</accession>
<protein>
    <submittedName>
        <fullName evidence="1">Uncharacterized protein</fullName>
    </submittedName>
</protein>
<dbReference type="AlphaFoldDB" id="X1SR42"/>
<gene>
    <name evidence="1" type="ORF">S12H4_16879</name>
</gene>
<dbReference type="PANTHER" id="PTHR21075">
    <property type="entry name" value="ANAEROBIC RIBONUCLEOSIDE-TRIPHOSPHATE REDUCTASE"/>
    <property type="match status" value="1"/>
</dbReference>
<dbReference type="InterPro" id="IPR012833">
    <property type="entry name" value="NrdD"/>
</dbReference>
<evidence type="ECO:0000313" key="1">
    <source>
        <dbReference type="EMBL" id="GAI81601.1"/>
    </source>
</evidence>